<keyword evidence="2" id="KW-1185">Reference proteome</keyword>
<comment type="caution">
    <text evidence="1">The sequence shown here is derived from an EMBL/GenBank/DDBJ whole genome shotgun (WGS) entry which is preliminary data.</text>
</comment>
<protein>
    <submittedName>
        <fullName evidence="1">Uncharacterized protein</fullName>
    </submittedName>
</protein>
<accession>A0ABW0ZTQ6</accession>
<evidence type="ECO:0000313" key="2">
    <source>
        <dbReference type="Proteomes" id="UP001596074"/>
    </source>
</evidence>
<name>A0ABW0ZTQ6_9ACTN</name>
<organism evidence="1 2">
    <name type="scientific">Actinomadura rugatobispora</name>
    <dbReference type="NCBI Taxonomy" id="1994"/>
    <lineage>
        <taxon>Bacteria</taxon>
        <taxon>Bacillati</taxon>
        <taxon>Actinomycetota</taxon>
        <taxon>Actinomycetes</taxon>
        <taxon>Streptosporangiales</taxon>
        <taxon>Thermomonosporaceae</taxon>
        <taxon>Actinomadura</taxon>
    </lineage>
</organism>
<gene>
    <name evidence="1" type="ORF">ACFPZN_04010</name>
</gene>
<dbReference type="Proteomes" id="UP001596074">
    <property type="component" value="Unassembled WGS sequence"/>
</dbReference>
<sequence>MTEFKPGDIVNITVEGASVVECKGGSLAYEYVLVPHDDEEEVVYAETSIRLSDAVTVERADPEWWPPQPGDVLRFEGRRLFAVARGSNVTLVSAFWAEEGLDPQESWEHRHDLTLVNREYPS</sequence>
<proteinExistence type="predicted"/>
<evidence type="ECO:0000313" key="1">
    <source>
        <dbReference type="EMBL" id="MFC5744773.1"/>
    </source>
</evidence>
<dbReference type="EMBL" id="JBHSON010000004">
    <property type="protein sequence ID" value="MFC5744773.1"/>
    <property type="molecule type" value="Genomic_DNA"/>
</dbReference>
<reference evidence="2" key="1">
    <citation type="journal article" date="2019" name="Int. J. Syst. Evol. Microbiol.">
        <title>The Global Catalogue of Microorganisms (GCM) 10K type strain sequencing project: providing services to taxonomists for standard genome sequencing and annotation.</title>
        <authorList>
            <consortium name="The Broad Institute Genomics Platform"/>
            <consortium name="The Broad Institute Genome Sequencing Center for Infectious Disease"/>
            <person name="Wu L."/>
            <person name="Ma J."/>
        </authorList>
    </citation>
    <scope>NUCLEOTIDE SEQUENCE [LARGE SCALE GENOMIC DNA]</scope>
    <source>
        <strain evidence="2">KCTC 42087</strain>
    </source>
</reference>
<dbReference type="RefSeq" id="WP_378280231.1">
    <property type="nucleotide sequence ID" value="NZ_JBHSON010000004.1"/>
</dbReference>